<dbReference type="InterPro" id="IPR002227">
    <property type="entry name" value="Tyrosinase_Cu-bd"/>
</dbReference>
<evidence type="ECO:0000256" key="1">
    <source>
        <dbReference type="ARBA" id="ARBA00022723"/>
    </source>
</evidence>
<dbReference type="OrthoDB" id="186092at2759"/>
<evidence type="ECO:0000256" key="2">
    <source>
        <dbReference type="ARBA" id="ARBA00023008"/>
    </source>
</evidence>
<dbReference type="InterPro" id="IPR008922">
    <property type="entry name" value="Di-copper_centre_dom_sf"/>
</dbReference>
<accession>A0A835Z854</accession>
<evidence type="ECO:0000259" key="3">
    <source>
        <dbReference type="PROSITE" id="PS00498"/>
    </source>
</evidence>
<sequence>MLAQPFCTTRLEVVSLLQTRAAASNALGGDAAAGAAVRVARKAGQAGGGGRAEGGSAAQGRTAYVWSLTLLDESGAASDTIVSDQVGSYVDVVLTAPGHSYTLTVTEQLTATDGTTTVVASLAATIACRYVRREIRALSQVDRDRFLDALAILYFNSDEEGQAKYGDQFVSYERLCAMHDDIKFCYHGGQQFITAHWAFNMMVERSLQSIDPGVSLPYWDFMKDSDQLGSSWYMSEVFDETMFGSAIGLPTENFKLAPSRFRGIRNVYDPSGDRVISPDFNVLRNGFGYITSPTNEQNATFVSRTHTFCGVTGSVALATCRDFAACFESYDSLTDFRMCMETDIHADMHGWLGGGYNCAVDMAQFIQEVPEVSTELVTFALTYIVANTWHNTDYFAPYTECPSTDGCIDKSQCSCTCTLDVDSLTDDEVYAWMEEMLLAMTTIYDGADFVTASNGKLRFAQNGHLLSDAAYRPFLRALMKLGCTPGSVGAMSTGASPADPIFWVLHGIYDKDYLTNAELVTIATGDGARALTYVYDGYDSWGTCHWDACPSCS</sequence>
<organism evidence="4 5">
    <name type="scientific">Tribonema minus</name>
    <dbReference type="NCBI Taxonomy" id="303371"/>
    <lineage>
        <taxon>Eukaryota</taxon>
        <taxon>Sar</taxon>
        <taxon>Stramenopiles</taxon>
        <taxon>Ochrophyta</taxon>
        <taxon>PX clade</taxon>
        <taxon>Xanthophyceae</taxon>
        <taxon>Tribonematales</taxon>
        <taxon>Tribonemataceae</taxon>
        <taxon>Tribonema</taxon>
    </lineage>
</organism>
<dbReference type="PANTHER" id="PTHR11474">
    <property type="entry name" value="TYROSINASE FAMILY MEMBER"/>
    <property type="match status" value="1"/>
</dbReference>
<dbReference type="AlphaFoldDB" id="A0A835Z854"/>
<gene>
    <name evidence="4" type="ORF">JKP88DRAFT_253463</name>
</gene>
<dbReference type="EMBL" id="JAFCMP010000069">
    <property type="protein sequence ID" value="KAG5188431.1"/>
    <property type="molecule type" value="Genomic_DNA"/>
</dbReference>
<dbReference type="PANTHER" id="PTHR11474:SF76">
    <property type="entry name" value="SHKT DOMAIN-CONTAINING PROTEIN"/>
    <property type="match status" value="1"/>
</dbReference>
<keyword evidence="2" id="KW-0186">Copper</keyword>
<keyword evidence="1" id="KW-0479">Metal-binding</keyword>
<proteinExistence type="predicted"/>
<dbReference type="GO" id="GO:0016491">
    <property type="term" value="F:oxidoreductase activity"/>
    <property type="evidence" value="ECO:0007669"/>
    <property type="project" value="InterPro"/>
</dbReference>
<feature type="domain" description="Tyrosinase copper-binding" evidence="3">
    <location>
        <begin position="499"/>
        <end position="510"/>
    </location>
</feature>
<evidence type="ECO:0000313" key="5">
    <source>
        <dbReference type="Proteomes" id="UP000664859"/>
    </source>
</evidence>
<evidence type="ECO:0000313" key="4">
    <source>
        <dbReference type="EMBL" id="KAG5188431.1"/>
    </source>
</evidence>
<dbReference type="Proteomes" id="UP000664859">
    <property type="component" value="Unassembled WGS sequence"/>
</dbReference>
<dbReference type="Gene3D" id="1.10.1280.10">
    <property type="entry name" value="Di-copper center containing domain from catechol oxidase"/>
    <property type="match status" value="1"/>
</dbReference>
<dbReference type="GO" id="GO:0046872">
    <property type="term" value="F:metal ion binding"/>
    <property type="evidence" value="ECO:0007669"/>
    <property type="project" value="UniProtKB-KW"/>
</dbReference>
<reference evidence="4" key="1">
    <citation type="submission" date="2021-02" db="EMBL/GenBank/DDBJ databases">
        <title>First Annotated Genome of the Yellow-green Alga Tribonema minus.</title>
        <authorList>
            <person name="Mahan K.M."/>
        </authorList>
    </citation>
    <scope>NUCLEOTIDE SEQUENCE</scope>
    <source>
        <strain evidence="4">UTEX B ZZ1240</strain>
    </source>
</reference>
<keyword evidence="5" id="KW-1185">Reference proteome</keyword>
<dbReference type="PROSITE" id="PS00498">
    <property type="entry name" value="TYROSINASE_2"/>
    <property type="match status" value="1"/>
</dbReference>
<name>A0A835Z854_9STRA</name>
<protein>
    <submittedName>
        <fullName evidence="4">Polyphenol oxidase protein</fullName>
    </submittedName>
</protein>
<dbReference type="InterPro" id="IPR050316">
    <property type="entry name" value="Tyrosinase/Hemocyanin"/>
</dbReference>
<dbReference type="Pfam" id="PF00264">
    <property type="entry name" value="Tyrosinase"/>
    <property type="match status" value="1"/>
</dbReference>
<dbReference type="SUPFAM" id="SSF48056">
    <property type="entry name" value="Di-copper centre-containing domain"/>
    <property type="match status" value="1"/>
</dbReference>
<comment type="caution">
    <text evidence="4">The sequence shown here is derived from an EMBL/GenBank/DDBJ whole genome shotgun (WGS) entry which is preliminary data.</text>
</comment>